<dbReference type="PROSITE" id="PS50097">
    <property type="entry name" value="BTB"/>
    <property type="match status" value="1"/>
</dbReference>
<feature type="compositionally biased region" description="Basic and acidic residues" evidence="3">
    <location>
        <begin position="404"/>
        <end position="419"/>
    </location>
</feature>
<dbReference type="EMBL" id="JARGDH010000004">
    <property type="protein sequence ID" value="KAL0269307.1"/>
    <property type="molecule type" value="Genomic_DNA"/>
</dbReference>
<name>A0AAW2HHS0_9NEOP</name>
<evidence type="ECO:0000313" key="5">
    <source>
        <dbReference type="EMBL" id="KAL0269307.1"/>
    </source>
</evidence>
<feature type="region of interest" description="Disordered" evidence="3">
    <location>
        <begin position="110"/>
        <end position="131"/>
    </location>
</feature>
<protein>
    <recommendedName>
        <fullName evidence="4">BTB domain-containing protein</fullName>
    </recommendedName>
</protein>
<gene>
    <name evidence="5" type="ORF">PYX00_007089</name>
</gene>
<feature type="region of interest" description="Disordered" evidence="3">
    <location>
        <begin position="399"/>
        <end position="425"/>
    </location>
</feature>
<dbReference type="AlphaFoldDB" id="A0AAW2HHS0"/>
<feature type="region of interest" description="Disordered" evidence="3">
    <location>
        <begin position="548"/>
        <end position="616"/>
    </location>
</feature>
<dbReference type="SUPFAM" id="SSF54695">
    <property type="entry name" value="POZ domain"/>
    <property type="match status" value="1"/>
</dbReference>
<feature type="domain" description="BTB" evidence="4">
    <location>
        <begin position="214"/>
        <end position="279"/>
    </location>
</feature>
<keyword evidence="2" id="KW-0539">Nucleus</keyword>
<dbReference type="PANTHER" id="PTHR23110">
    <property type="entry name" value="BTB DOMAIN TRANSCRIPTION FACTOR"/>
    <property type="match status" value="1"/>
</dbReference>
<dbReference type="Gene3D" id="3.30.710.10">
    <property type="entry name" value="Potassium Channel Kv1.1, Chain A"/>
    <property type="match status" value="1"/>
</dbReference>
<evidence type="ECO:0000256" key="2">
    <source>
        <dbReference type="ARBA" id="ARBA00023242"/>
    </source>
</evidence>
<sequence length="616" mass="70839">MSQDSKRRLCKFTPSWRLFKEFSSWLYPVKYQSQKAYCILCKRVFSVSHSGLHDVKAHWKGKKHLQLQEHEMEKSADERIDRRGMKGSNLVFNEELNTLEEFHGHNYDYRGGSSSRSHDNERTINSFGKDDDKDDTKHFMNEDIIVENILTPTITIESDPESSPPVNVNVQNKENMSLQIKSQTSSQQYCLRWKYHHSNLQFMFIQLLQRESFCDVTLACEGKMLRAHKVVLSACSTYFDKIFSEHEEKDPVVILKDVKFVDIKALVEFMYKGEINVENSHLTSLLKTAEELKIKGLADVSGKTIPKEEDDDEDSVTYGPSHGESKDDDNHSDSKNEQNGDYDEMFAPSAMDGDHSLQDGSDNDDDKKDDEMGEDNNDYGDSGNEQHNFSALIAHLSDQPSQDYHSEDQNERTSEHDASETTSNLALQFPDVIKMNDYLTTGRRQQFWEEPFTRRLMEAIKNKEIEMKAAAELMGVSYGTLYGRYRDAYGCLKHPYRTKEFWSEKGPADILAKLQQKEITLFRAAELLNVTVTTLANYLTTIRYEKGNEKESDNEVEEDEEMEVNDPMDVFLPDQVSPQNKNRQSCGSNSNMNADDEEDDSRSSSTAVDRSDEDYP</sequence>
<feature type="compositionally biased region" description="Polar residues" evidence="3">
    <location>
        <begin position="576"/>
        <end position="593"/>
    </location>
</feature>
<dbReference type="InterPro" id="IPR000210">
    <property type="entry name" value="BTB/POZ_dom"/>
</dbReference>
<feature type="compositionally biased region" description="Basic and acidic residues" evidence="3">
    <location>
        <begin position="323"/>
        <end position="338"/>
    </location>
</feature>
<evidence type="ECO:0000259" key="4">
    <source>
        <dbReference type="PROSITE" id="PS50097"/>
    </source>
</evidence>
<feature type="compositionally biased region" description="Acidic residues" evidence="3">
    <location>
        <begin position="554"/>
        <end position="566"/>
    </location>
</feature>
<feature type="compositionally biased region" description="Basic and acidic residues" evidence="3">
    <location>
        <begin position="116"/>
        <end position="131"/>
    </location>
</feature>
<dbReference type="GO" id="GO:0006357">
    <property type="term" value="P:regulation of transcription by RNA polymerase II"/>
    <property type="evidence" value="ECO:0007669"/>
    <property type="project" value="TreeGrafter"/>
</dbReference>
<dbReference type="CDD" id="cd18315">
    <property type="entry name" value="BTB_POZ_BAB-like"/>
    <property type="match status" value="1"/>
</dbReference>
<evidence type="ECO:0000256" key="1">
    <source>
        <dbReference type="ARBA" id="ARBA00004123"/>
    </source>
</evidence>
<dbReference type="InterPro" id="IPR051095">
    <property type="entry name" value="Dros_DevTransReg"/>
</dbReference>
<comment type="subcellular location">
    <subcellularLocation>
        <location evidence="1">Nucleus</location>
    </subcellularLocation>
</comment>
<dbReference type="SMART" id="SM00225">
    <property type="entry name" value="BTB"/>
    <property type="match status" value="1"/>
</dbReference>
<accession>A0AAW2HHS0</accession>
<reference evidence="5" key="1">
    <citation type="journal article" date="2024" name="Gigascience">
        <title>Chromosome-level genome of the poultry shaft louse Menopon gallinae provides insight into the host-switching and adaptive evolution of parasitic lice.</title>
        <authorList>
            <person name="Xu Y."/>
            <person name="Ma L."/>
            <person name="Liu S."/>
            <person name="Liang Y."/>
            <person name="Liu Q."/>
            <person name="He Z."/>
            <person name="Tian L."/>
            <person name="Duan Y."/>
            <person name="Cai W."/>
            <person name="Li H."/>
            <person name="Song F."/>
        </authorList>
    </citation>
    <scope>NUCLEOTIDE SEQUENCE</scope>
    <source>
        <strain evidence="5">Cailab_2023a</strain>
    </source>
</reference>
<evidence type="ECO:0000256" key="3">
    <source>
        <dbReference type="SAM" id="MobiDB-lite"/>
    </source>
</evidence>
<feature type="region of interest" description="Disordered" evidence="3">
    <location>
        <begin position="303"/>
        <end position="386"/>
    </location>
</feature>
<dbReference type="GO" id="GO:0005634">
    <property type="term" value="C:nucleus"/>
    <property type="evidence" value="ECO:0007669"/>
    <property type="project" value="UniProtKB-SubCell"/>
</dbReference>
<organism evidence="5">
    <name type="scientific">Menopon gallinae</name>
    <name type="common">poultry shaft louse</name>
    <dbReference type="NCBI Taxonomy" id="328185"/>
    <lineage>
        <taxon>Eukaryota</taxon>
        <taxon>Metazoa</taxon>
        <taxon>Ecdysozoa</taxon>
        <taxon>Arthropoda</taxon>
        <taxon>Hexapoda</taxon>
        <taxon>Insecta</taxon>
        <taxon>Pterygota</taxon>
        <taxon>Neoptera</taxon>
        <taxon>Paraneoptera</taxon>
        <taxon>Psocodea</taxon>
        <taxon>Troctomorpha</taxon>
        <taxon>Phthiraptera</taxon>
        <taxon>Amblycera</taxon>
        <taxon>Menoponidae</taxon>
        <taxon>Menopon</taxon>
    </lineage>
</organism>
<dbReference type="Pfam" id="PF00651">
    <property type="entry name" value="BTB"/>
    <property type="match status" value="1"/>
</dbReference>
<proteinExistence type="predicted"/>
<dbReference type="InterPro" id="IPR011333">
    <property type="entry name" value="SKP1/BTB/POZ_sf"/>
</dbReference>
<comment type="caution">
    <text evidence="5">The sequence shown here is derived from an EMBL/GenBank/DDBJ whole genome shotgun (WGS) entry which is preliminary data.</text>
</comment>
<dbReference type="PANTHER" id="PTHR23110:SF102">
    <property type="entry name" value="PIPSQUEAK, ISOFORM O"/>
    <property type="match status" value="1"/>
</dbReference>